<dbReference type="PANTHER" id="PTHR45655:SF13">
    <property type="entry name" value="SOLUBLE GUANYLATE CYCLASE GCY-32-RELATED"/>
    <property type="match status" value="1"/>
</dbReference>
<keyword evidence="3" id="KW-1185">Reference proteome</keyword>
<proteinExistence type="predicted"/>
<feature type="domain" description="Heme NO-binding" evidence="1">
    <location>
        <begin position="2"/>
        <end position="160"/>
    </location>
</feature>
<dbReference type="InterPro" id="IPR038158">
    <property type="entry name" value="H-NOX_domain_sf"/>
</dbReference>
<dbReference type="AlphaFoldDB" id="A0AAW9SH17"/>
<reference evidence="2 3" key="1">
    <citation type="submission" date="2024-04" db="EMBL/GenBank/DDBJ databases">
        <title>Novel genus in family Flammeovirgaceae.</title>
        <authorList>
            <person name="Nguyen T.H."/>
            <person name="Vuong T.Q."/>
            <person name="Le H."/>
            <person name="Kim S.-G."/>
        </authorList>
    </citation>
    <scope>NUCLEOTIDE SEQUENCE [LARGE SCALE GENOMIC DNA]</scope>
    <source>
        <strain evidence="2 3">JCM 23209</strain>
    </source>
</reference>
<dbReference type="InterPro" id="IPR011644">
    <property type="entry name" value="Heme_NO-bd"/>
</dbReference>
<dbReference type="Pfam" id="PF07700">
    <property type="entry name" value="HNOB"/>
    <property type="match status" value="1"/>
</dbReference>
<evidence type="ECO:0000313" key="3">
    <source>
        <dbReference type="Proteomes" id="UP001403385"/>
    </source>
</evidence>
<accession>A0AAW9SH17</accession>
<evidence type="ECO:0000259" key="1">
    <source>
        <dbReference type="Pfam" id="PF07700"/>
    </source>
</evidence>
<dbReference type="RefSeq" id="WP_346823887.1">
    <property type="nucleotide sequence ID" value="NZ_JBDKWZ010000019.1"/>
</dbReference>
<dbReference type="Proteomes" id="UP001403385">
    <property type="component" value="Unassembled WGS sequence"/>
</dbReference>
<name>A0AAW9SH17_9BACT</name>
<gene>
    <name evidence="2" type="ORF">AAG747_24500</name>
</gene>
<comment type="caution">
    <text evidence="2">The sequence shown here is derived from an EMBL/GenBank/DDBJ whole genome shotgun (WGS) entry which is preliminary data.</text>
</comment>
<dbReference type="PANTHER" id="PTHR45655">
    <property type="entry name" value="GUANYLATE CYCLASE SOLUBLE SUBUNIT BETA-2"/>
    <property type="match status" value="1"/>
</dbReference>
<sequence>MHGLIFHELNKYIKEKADYTTRKQIWKDAGVEGKVYFVTQIYPDQEIQAIVKASVNLLNISQEELLEGFGKFIVPDLLSVYKSVIPSHWKTLDILEHTENTMHKSVRFKDPNADPPKLICQRVNENEVIIDYSSERRMSDLGVGIAKGIAEFFQETIEITKKQVQKDGKDIVEIRIKKIEE</sequence>
<evidence type="ECO:0000313" key="2">
    <source>
        <dbReference type="EMBL" id="MEN7551105.1"/>
    </source>
</evidence>
<dbReference type="Gene3D" id="3.90.1520.10">
    <property type="entry name" value="H-NOX domain"/>
    <property type="match status" value="1"/>
</dbReference>
<organism evidence="2 3">
    <name type="scientific">Rapidithrix thailandica</name>
    <dbReference type="NCBI Taxonomy" id="413964"/>
    <lineage>
        <taxon>Bacteria</taxon>
        <taxon>Pseudomonadati</taxon>
        <taxon>Bacteroidota</taxon>
        <taxon>Cytophagia</taxon>
        <taxon>Cytophagales</taxon>
        <taxon>Flammeovirgaceae</taxon>
        <taxon>Rapidithrix</taxon>
    </lineage>
</organism>
<protein>
    <submittedName>
        <fullName evidence="2">Heme NO-binding domain-containing protein</fullName>
    </submittedName>
</protein>
<dbReference type="GO" id="GO:0020037">
    <property type="term" value="F:heme binding"/>
    <property type="evidence" value="ECO:0007669"/>
    <property type="project" value="InterPro"/>
</dbReference>
<dbReference type="EMBL" id="JBDKWZ010000019">
    <property type="protein sequence ID" value="MEN7551105.1"/>
    <property type="molecule type" value="Genomic_DNA"/>
</dbReference>
<dbReference type="InterPro" id="IPR024096">
    <property type="entry name" value="NO_sig/Golgi_transp_ligand-bd"/>
</dbReference>
<dbReference type="SUPFAM" id="SSF111126">
    <property type="entry name" value="Ligand-binding domain in the NO signalling and Golgi transport"/>
    <property type="match status" value="1"/>
</dbReference>